<accession>A0ABQ3JLW5</accession>
<dbReference type="InterPro" id="IPR016181">
    <property type="entry name" value="Acyl_CoA_acyltransferase"/>
</dbReference>
<dbReference type="Gene3D" id="3.40.630.30">
    <property type="match status" value="1"/>
</dbReference>
<evidence type="ECO:0000313" key="3">
    <source>
        <dbReference type="Proteomes" id="UP000605897"/>
    </source>
</evidence>
<name>A0ABQ3JLW5_9PSEU</name>
<dbReference type="PANTHER" id="PTHR43441">
    <property type="entry name" value="RIBOSOMAL-PROTEIN-SERINE ACETYLTRANSFERASE"/>
    <property type="match status" value="1"/>
</dbReference>
<sequence>MQIPAETLSDGVILLRRWWAGDAELLHRLVNESLDHLAPWMPWAVDGYTERDARDFLTLTRESWLAAETFDYAIVGPDGAVAGSCGLMARIGRGGLEIGYWLAKAYTGRGWATRAARLLTTEAFRVGANRVEIVHDVANHRSGAVPARLGFTRIDERPTRLPGGTAATGRVAVWRLTAPDGSPLPVAFPASGHPRGHG</sequence>
<dbReference type="PROSITE" id="PS51186">
    <property type="entry name" value="GNAT"/>
    <property type="match status" value="1"/>
</dbReference>
<dbReference type="InterPro" id="IPR051908">
    <property type="entry name" value="Ribosomal_N-acetyltransferase"/>
</dbReference>
<protein>
    <submittedName>
        <fullName evidence="2">N-acetyltransferase</fullName>
    </submittedName>
</protein>
<dbReference type="RefSeq" id="WP_191249276.1">
    <property type="nucleotide sequence ID" value="NZ_BNAU01000013.1"/>
</dbReference>
<dbReference type="Pfam" id="PF13302">
    <property type="entry name" value="Acetyltransf_3"/>
    <property type="match status" value="1"/>
</dbReference>
<proteinExistence type="predicted"/>
<dbReference type="InterPro" id="IPR000182">
    <property type="entry name" value="GNAT_dom"/>
</dbReference>
<dbReference type="PANTHER" id="PTHR43441:SF3">
    <property type="entry name" value="ACETYLTRANSFERASE"/>
    <property type="match status" value="1"/>
</dbReference>
<dbReference type="EMBL" id="BNAU01000013">
    <property type="protein sequence ID" value="GHF28766.1"/>
    <property type="molecule type" value="Genomic_DNA"/>
</dbReference>
<reference evidence="3" key="1">
    <citation type="journal article" date="2019" name="Int. J. Syst. Evol. Microbiol.">
        <title>The Global Catalogue of Microorganisms (GCM) 10K type strain sequencing project: providing services to taxonomists for standard genome sequencing and annotation.</title>
        <authorList>
            <consortium name="The Broad Institute Genomics Platform"/>
            <consortium name="The Broad Institute Genome Sequencing Center for Infectious Disease"/>
            <person name="Wu L."/>
            <person name="Ma J."/>
        </authorList>
    </citation>
    <scope>NUCLEOTIDE SEQUENCE [LARGE SCALE GENOMIC DNA]</scope>
    <source>
        <strain evidence="3">CGMCC 4.7677</strain>
    </source>
</reference>
<dbReference type="SUPFAM" id="SSF55729">
    <property type="entry name" value="Acyl-CoA N-acyltransferases (Nat)"/>
    <property type="match status" value="1"/>
</dbReference>
<comment type="caution">
    <text evidence="2">The sequence shown here is derived from an EMBL/GenBank/DDBJ whole genome shotgun (WGS) entry which is preliminary data.</text>
</comment>
<gene>
    <name evidence="2" type="ORF">GCM10017786_73630</name>
</gene>
<evidence type="ECO:0000313" key="2">
    <source>
        <dbReference type="EMBL" id="GHF28766.1"/>
    </source>
</evidence>
<evidence type="ECO:0000259" key="1">
    <source>
        <dbReference type="PROSITE" id="PS51186"/>
    </source>
</evidence>
<dbReference type="Proteomes" id="UP000605897">
    <property type="component" value="Unassembled WGS sequence"/>
</dbReference>
<keyword evidence="3" id="KW-1185">Reference proteome</keyword>
<organism evidence="2 3">
    <name type="scientific">Amycolatopsis deserti</name>
    <dbReference type="NCBI Taxonomy" id="185696"/>
    <lineage>
        <taxon>Bacteria</taxon>
        <taxon>Bacillati</taxon>
        <taxon>Actinomycetota</taxon>
        <taxon>Actinomycetes</taxon>
        <taxon>Pseudonocardiales</taxon>
        <taxon>Pseudonocardiaceae</taxon>
        <taxon>Amycolatopsis</taxon>
    </lineage>
</organism>
<feature type="domain" description="N-acetyltransferase" evidence="1">
    <location>
        <begin position="25"/>
        <end position="179"/>
    </location>
</feature>